<proteinExistence type="predicted"/>
<protein>
    <submittedName>
        <fullName evidence="2">Uncharacterized protein</fullName>
    </submittedName>
</protein>
<accession>A0ABW5VHP7</accession>
<sequence length="148" mass="17147">MGKQKKITTLDLLQQMANKNQETTSTLEQLKLDRLSQKQQTTSVNVRKEDAINKWEENQKPKEEGHSGNNLNIGKQLDVLLQIDKLKNKKETFFMTINSDCAIKYEKLAMGISYKMGVKTSRNDLIRKVLLDFTNKNYEKLIALIEQK</sequence>
<organism evidence="2 3">
    <name type="scientific">Arenibacter antarcticus</name>
    <dbReference type="NCBI Taxonomy" id="2040469"/>
    <lineage>
        <taxon>Bacteria</taxon>
        <taxon>Pseudomonadati</taxon>
        <taxon>Bacteroidota</taxon>
        <taxon>Flavobacteriia</taxon>
        <taxon>Flavobacteriales</taxon>
        <taxon>Flavobacteriaceae</taxon>
        <taxon>Arenibacter</taxon>
    </lineage>
</organism>
<keyword evidence="3" id="KW-1185">Reference proteome</keyword>
<dbReference type="EMBL" id="JBHUOK010000030">
    <property type="protein sequence ID" value="MFD2789985.1"/>
    <property type="molecule type" value="Genomic_DNA"/>
</dbReference>
<feature type="region of interest" description="Disordered" evidence="1">
    <location>
        <begin position="38"/>
        <end position="70"/>
    </location>
</feature>
<name>A0ABW5VHP7_9FLAO</name>
<dbReference type="Proteomes" id="UP001597532">
    <property type="component" value="Unassembled WGS sequence"/>
</dbReference>
<evidence type="ECO:0000313" key="3">
    <source>
        <dbReference type="Proteomes" id="UP001597532"/>
    </source>
</evidence>
<evidence type="ECO:0000256" key="1">
    <source>
        <dbReference type="SAM" id="MobiDB-lite"/>
    </source>
</evidence>
<evidence type="ECO:0000313" key="2">
    <source>
        <dbReference type="EMBL" id="MFD2789985.1"/>
    </source>
</evidence>
<gene>
    <name evidence="2" type="ORF">ACFS1K_09440</name>
</gene>
<reference evidence="3" key="1">
    <citation type="journal article" date="2019" name="Int. J. Syst. Evol. Microbiol.">
        <title>The Global Catalogue of Microorganisms (GCM) 10K type strain sequencing project: providing services to taxonomists for standard genome sequencing and annotation.</title>
        <authorList>
            <consortium name="The Broad Institute Genomics Platform"/>
            <consortium name="The Broad Institute Genome Sequencing Center for Infectious Disease"/>
            <person name="Wu L."/>
            <person name="Ma J."/>
        </authorList>
    </citation>
    <scope>NUCLEOTIDE SEQUENCE [LARGE SCALE GENOMIC DNA]</scope>
    <source>
        <strain evidence="3">KCTC 52924</strain>
    </source>
</reference>
<feature type="compositionally biased region" description="Basic and acidic residues" evidence="1">
    <location>
        <begin position="46"/>
        <end position="66"/>
    </location>
</feature>
<comment type="caution">
    <text evidence="2">The sequence shown here is derived from an EMBL/GenBank/DDBJ whole genome shotgun (WGS) entry which is preliminary data.</text>
</comment>
<dbReference type="RefSeq" id="WP_251805988.1">
    <property type="nucleotide sequence ID" value="NZ_CP166679.1"/>
</dbReference>